<evidence type="ECO:0000313" key="4">
    <source>
        <dbReference type="Proteomes" id="UP001152797"/>
    </source>
</evidence>
<evidence type="ECO:0000313" key="3">
    <source>
        <dbReference type="EMBL" id="CAL4761764.1"/>
    </source>
</evidence>
<feature type="region of interest" description="Disordered" evidence="1">
    <location>
        <begin position="25"/>
        <end position="52"/>
    </location>
</feature>
<feature type="non-terminal residue" evidence="2">
    <location>
        <position position="1398"/>
    </location>
</feature>
<feature type="compositionally biased region" description="Basic residues" evidence="1">
    <location>
        <begin position="688"/>
        <end position="705"/>
    </location>
</feature>
<accession>A0A9P1FHV2</accession>
<evidence type="ECO:0000313" key="2">
    <source>
        <dbReference type="EMBL" id="CAI3974452.1"/>
    </source>
</evidence>
<name>A0A9P1FHV2_9DINO</name>
<comment type="caution">
    <text evidence="2">The sequence shown here is derived from an EMBL/GenBank/DDBJ whole genome shotgun (WGS) entry which is preliminary data.</text>
</comment>
<sequence>VLKVSIPERIEFPCRKRADAIREGSLKPNQLCDDQDALPPPEEQDAQPVREPGRGIALKKTEEYTFRMTDAIHKALTRQHPALKLTCCALIAPFRSPVVVMLTRAIQMAKACAVAGRPAILERITQWEGVVNTLKGAIAVATWDDPQVLLREMEGCRLPLANIVEPMLGGGNAEGAYDTLAEVFKNTPDGFLAMCPYPPGGEVDLLIVSDSSLALVPDPNAGKASCFSGGDLLKPWGDIRGIYTKMLWGKGLNHMVQYIPEAIDDIESTNRAHGRPVLPVLIIVGWAGNDVYGEGGYRGVHWIHRAAYNKSAADQVTANWCERQKARVERSVNDLGQLKRDEPRILDIVVVGNADADIFALPSAYNETMRVHIKALREDHGIQTLDTTLMLARTVRYDKVHLEDDAINRKYVTNFLQAVADCHLSYLKLISVDDHLRTLPRIEDLQEQKNYPNLTILKAAYQLEIDSNVSSPQDLPQRPDPEKIMLDADIEIFNWVLQAEENATASADREVESWMRDIPEEDQALEPMRQDNADSDDEAVKVQALTMEDRIQARRQGLSEEHDQEWQDDTYAAEDEEEELDLDDLETVASVEIVDEEEFHDVEEGQAEAINDDDDDDMAVIDKVSSMQAEKSDARGDPEPMDVDDQGNKMVQSTASAKTWKTEMAQSSSSAKTWKTDLAQSASSAKTAKLKPKSKPAKKAMPKRLKVVDEGHGPSTEQFDTSKFATAQDLVWIEPDNMAGVPVRKVDYGRLSSISHAMSDYLRGHRLFHRRPSPEIRRTDLSMDFKALVRHLQGDFAHLREEEVLMVVRNSPMRRFRVQVNGLSSGKLRWTPVRIRAIQGHRAFLVEQGGMSTMIKTMFTFDENFDETKVDDPSVHPTFFAMPEGSPVWHKFPRVVYHTCDQAAFNSIIKFGLIPAILSPDWISNLPMINAFDMRSGEFFYINRAYVNHRKTYQEVLKQAKAEFDPDDILMSRMEMLMENAQLNFEGIKERIEFGKLLPFSRREDIQVEKSTATREGEPASGSQLVPGYTIAKMAAMTSTDACGFQRRGRNGPGGGNWNRGQGRVGFELQFKDISYNQIQDSPQVRCCPPGGNGPYQRCALLHGQGDLQPPSERQSSQAAGEGIFIFFDRRPDQKHLCYGNLRDMARNYVRSFKKRGFKDLVDRLVRDPFFQFNAANQNLVPEALLFIERLAGCVSPTIERTKVFVSHRGVFLDIGQFAVYVAKFIKPIQRPLPIVYGWGNRDFVPDASDAKEIAKELVWSSASCSGRTMPPNRRTRSLKPPATTGRSVYLMQVGPSVDLNMNDPITSNSSQTLASLLAEVLTVKARVEKVTTKAEDRQRERDSRRERASKAEAHREVWPMVTLKEIPTGFRATATRGTGINSEAGTGAGPELWDDSH</sequence>
<keyword evidence="4" id="KW-1185">Reference proteome</keyword>
<dbReference type="EMBL" id="CAMXCT030000136">
    <property type="protein sequence ID" value="CAL4761764.1"/>
    <property type="molecule type" value="Genomic_DNA"/>
</dbReference>
<feature type="region of interest" description="Disordered" evidence="1">
    <location>
        <begin position="1331"/>
        <end position="1354"/>
    </location>
</feature>
<feature type="region of interest" description="Disordered" evidence="1">
    <location>
        <begin position="626"/>
        <end position="719"/>
    </location>
</feature>
<organism evidence="2">
    <name type="scientific">Cladocopium goreaui</name>
    <dbReference type="NCBI Taxonomy" id="2562237"/>
    <lineage>
        <taxon>Eukaryota</taxon>
        <taxon>Sar</taxon>
        <taxon>Alveolata</taxon>
        <taxon>Dinophyceae</taxon>
        <taxon>Suessiales</taxon>
        <taxon>Symbiodiniaceae</taxon>
        <taxon>Cladocopium</taxon>
    </lineage>
</organism>
<gene>
    <name evidence="2" type="ORF">C1SCF055_LOCUS2851</name>
</gene>
<dbReference type="EMBL" id="CAMXCT020000136">
    <property type="protein sequence ID" value="CAL1127827.1"/>
    <property type="molecule type" value="Genomic_DNA"/>
</dbReference>
<reference evidence="3 4" key="2">
    <citation type="submission" date="2024-05" db="EMBL/GenBank/DDBJ databases">
        <authorList>
            <person name="Chen Y."/>
            <person name="Shah S."/>
            <person name="Dougan E. K."/>
            <person name="Thang M."/>
            <person name="Chan C."/>
        </authorList>
    </citation>
    <scope>NUCLEOTIDE SEQUENCE [LARGE SCALE GENOMIC DNA]</scope>
</reference>
<protein>
    <submittedName>
        <fullName evidence="3">S-(Hydroxymethyl)glutathione dehydrogenase</fullName>
    </submittedName>
</protein>
<dbReference type="EMBL" id="CAMXCT010000136">
    <property type="protein sequence ID" value="CAI3974452.1"/>
    <property type="molecule type" value="Genomic_DNA"/>
</dbReference>
<feature type="region of interest" description="Disordered" evidence="1">
    <location>
        <begin position="1367"/>
        <end position="1398"/>
    </location>
</feature>
<reference evidence="2" key="1">
    <citation type="submission" date="2022-10" db="EMBL/GenBank/DDBJ databases">
        <authorList>
            <person name="Chen Y."/>
            <person name="Dougan E. K."/>
            <person name="Chan C."/>
            <person name="Rhodes N."/>
            <person name="Thang M."/>
        </authorList>
    </citation>
    <scope>NUCLEOTIDE SEQUENCE</scope>
</reference>
<proteinExistence type="predicted"/>
<feature type="compositionally biased region" description="Low complexity" evidence="1">
    <location>
        <begin position="1369"/>
        <end position="1380"/>
    </location>
</feature>
<dbReference type="Proteomes" id="UP001152797">
    <property type="component" value="Unassembled WGS sequence"/>
</dbReference>
<feature type="compositionally biased region" description="Polar residues" evidence="1">
    <location>
        <begin position="649"/>
        <end position="673"/>
    </location>
</feature>
<evidence type="ECO:0000256" key="1">
    <source>
        <dbReference type="SAM" id="MobiDB-lite"/>
    </source>
</evidence>